<accession>A0A2H3BUJ3</accession>
<sequence length="100" mass="11371">MNYLSALWCLLPLLLSESNVWRPNLRPSIISRLMNSTTAALVNPPSGAYIQLFRVFFICRQADMWATESSKLLTPKVDAYDRKRASLFGCRVCLSTVTRD</sequence>
<organism evidence="2 3">
    <name type="scientific">Armillaria solidipes</name>
    <dbReference type="NCBI Taxonomy" id="1076256"/>
    <lineage>
        <taxon>Eukaryota</taxon>
        <taxon>Fungi</taxon>
        <taxon>Dikarya</taxon>
        <taxon>Basidiomycota</taxon>
        <taxon>Agaricomycotina</taxon>
        <taxon>Agaricomycetes</taxon>
        <taxon>Agaricomycetidae</taxon>
        <taxon>Agaricales</taxon>
        <taxon>Marasmiineae</taxon>
        <taxon>Physalacriaceae</taxon>
        <taxon>Armillaria</taxon>
    </lineage>
</organism>
<dbReference type="EMBL" id="KZ293428">
    <property type="protein sequence ID" value="PBK69718.1"/>
    <property type="molecule type" value="Genomic_DNA"/>
</dbReference>
<protein>
    <recommendedName>
        <fullName evidence="4">Secreted protein</fullName>
    </recommendedName>
</protein>
<reference evidence="3" key="1">
    <citation type="journal article" date="2017" name="Nat. Ecol. Evol.">
        <title>Genome expansion and lineage-specific genetic innovations in the forest pathogenic fungi Armillaria.</title>
        <authorList>
            <person name="Sipos G."/>
            <person name="Prasanna A.N."/>
            <person name="Walter M.C."/>
            <person name="O'Connor E."/>
            <person name="Balint B."/>
            <person name="Krizsan K."/>
            <person name="Kiss B."/>
            <person name="Hess J."/>
            <person name="Varga T."/>
            <person name="Slot J."/>
            <person name="Riley R."/>
            <person name="Boka B."/>
            <person name="Rigling D."/>
            <person name="Barry K."/>
            <person name="Lee J."/>
            <person name="Mihaltcheva S."/>
            <person name="LaButti K."/>
            <person name="Lipzen A."/>
            <person name="Waldron R."/>
            <person name="Moloney N.M."/>
            <person name="Sperisen C."/>
            <person name="Kredics L."/>
            <person name="Vagvoelgyi C."/>
            <person name="Patrignani A."/>
            <person name="Fitzpatrick D."/>
            <person name="Nagy I."/>
            <person name="Doyle S."/>
            <person name="Anderson J.B."/>
            <person name="Grigoriev I.V."/>
            <person name="Gueldener U."/>
            <person name="Muensterkoetter M."/>
            <person name="Nagy L.G."/>
        </authorList>
    </citation>
    <scope>NUCLEOTIDE SEQUENCE [LARGE SCALE GENOMIC DNA]</scope>
    <source>
        <strain evidence="3">28-4</strain>
    </source>
</reference>
<keyword evidence="1" id="KW-0732">Signal</keyword>
<name>A0A2H3BUJ3_9AGAR</name>
<dbReference type="Proteomes" id="UP000218334">
    <property type="component" value="Unassembled WGS sequence"/>
</dbReference>
<dbReference type="AlphaFoldDB" id="A0A2H3BUJ3"/>
<proteinExistence type="predicted"/>
<gene>
    <name evidence="2" type="ORF">ARMSODRAFT_956505</name>
</gene>
<evidence type="ECO:0000313" key="2">
    <source>
        <dbReference type="EMBL" id="PBK69718.1"/>
    </source>
</evidence>
<evidence type="ECO:0000313" key="3">
    <source>
        <dbReference type="Proteomes" id="UP000218334"/>
    </source>
</evidence>
<evidence type="ECO:0008006" key="4">
    <source>
        <dbReference type="Google" id="ProtNLM"/>
    </source>
</evidence>
<feature type="signal peptide" evidence="1">
    <location>
        <begin position="1"/>
        <end position="18"/>
    </location>
</feature>
<feature type="chain" id="PRO_5013635213" description="Secreted protein" evidence="1">
    <location>
        <begin position="19"/>
        <end position="100"/>
    </location>
</feature>
<evidence type="ECO:0000256" key="1">
    <source>
        <dbReference type="SAM" id="SignalP"/>
    </source>
</evidence>
<keyword evidence="3" id="KW-1185">Reference proteome</keyword>